<accession>A0ABW0HKN4</accession>
<keyword evidence="2" id="KW-0378">Hydrolase</keyword>
<evidence type="ECO:0000259" key="1">
    <source>
        <dbReference type="Pfam" id="PF00561"/>
    </source>
</evidence>
<dbReference type="Gene3D" id="3.40.50.1820">
    <property type="entry name" value="alpha/beta hydrolase"/>
    <property type="match status" value="1"/>
</dbReference>
<name>A0ABW0HKN4_9HYPH</name>
<keyword evidence="3" id="KW-1185">Reference proteome</keyword>
<organism evidence="2 3">
    <name type="scientific">Bosea vestrisii</name>
    <dbReference type="NCBI Taxonomy" id="151416"/>
    <lineage>
        <taxon>Bacteria</taxon>
        <taxon>Pseudomonadati</taxon>
        <taxon>Pseudomonadota</taxon>
        <taxon>Alphaproteobacteria</taxon>
        <taxon>Hyphomicrobiales</taxon>
        <taxon>Boseaceae</taxon>
        <taxon>Bosea</taxon>
    </lineage>
</organism>
<dbReference type="EMBL" id="JBHSLV010000078">
    <property type="protein sequence ID" value="MFC5396883.1"/>
    <property type="molecule type" value="Genomic_DNA"/>
</dbReference>
<dbReference type="SUPFAM" id="SSF53474">
    <property type="entry name" value="alpha/beta-Hydrolases"/>
    <property type="match status" value="1"/>
</dbReference>
<evidence type="ECO:0000313" key="2">
    <source>
        <dbReference type="EMBL" id="MFC5396883.1"/>
    </source>
</evidence>
<evidence type="ECO:0000313" key="3">
    <source>
        <dbReference type="Proteomes" id="UP001596104"/>
    </source>
</evidence>
<dbReference type="RefSeq" id="WP_377013660.1">
    <property type="nucleotide sequence ID" value="NZ_JBHSLV010000078.1"/>
</dbReference>
<dbReference type="Proteomes" id="UP001596104">
    <property type="component" value="Unassembled WGS sequence"/>
</dbReference>
<reference evidence="3" key="1">
    <citation type="journal article" date="2019" name="Int. J. Syst. Evol. Microbiol.">
        <title>The Global Catalogue of Microorganisms (GCM) 10K type strain sequencing project: providing services to taxonomists for standard genome sequencing and annotation.</title>
        <authorList>
            <consortium name="The Broad Institute Genomics Platform"/>
            <consortium name="The Broad Institute Genome Sequencing Center for Infectious Disease"/>
            <person name="Wu L."/>
            <person name="Ma J."/>
        </authorList>
    </citation>
    <scope>NUCLEOTIDE SEQUENCE [LARGE SCALE GENOMIC DNA]</scope>
    <source>
        <strain evidence="3">CGMCC 1.16326</strain>
    </source>
</reference>
<dbReference type="InterPro" id="IPR000073">
    <property type="entry name" value="AB_hydrolase_1"/>
</dbReference>
<dbReference type="GO" id="GO:0016787">
    <property type="term" value="F:hydrolase activity"/>
    <property type="evidence" value="ECO:0007669"/>
    <property type="project" value="UniProtKB-KW"/>
</dbReference>
<dbReference type="Pfam" id="PF00561">
    <property type="entry name" value="Abhydrolase_1"/>
    <property type="match status" value="1"/>
</dbReference>
<dbReference type="PANTHER" id="PTHR43689">
    <property type="entry name" value="HYDROLASE"/>
    <property type="match status" value="1"/>
</dbReference>
<protein>
    <submittedName>
        <fullName evidence="2">Alpha/beta fold hydrolase</fullName>
    </submittedName>
</protein>
<sequence length="278" mass="30115">MTTIDQRDALLRLGERRLFMRRWTPSNPEAGRLAPILLFHDSLGCVELWRSFPEKLAAATGRCVVAYDRLGFGRSDSHPGKLGTDFVADEAESVVPQLCDALGIGDFVACGHSVGGGMAVATAAQWPGRCRALVTIAAQAFVEDRTLEGIRVAQRDLQGPGNLARLARYHGDKARWVIDAWIETWLSPAFANWTLDQPLAGVRCPVLAIHGELDEYGSLRHPRRIAEGRGEALILPGIGHVPHREAEGALVKAIAGFLASFSPRGRRSRQGDEGGPTG</sequence>
<feature type="domain" description="AB hydrolase-1" evidence="1">
    <location>
        <begin position="35"/>
        <end position="148"/>
    </location>
</feature>
<comment type="caution">
    <text evidence="2">The sequence shown here is derived from an EMBL/GenBank/DDBJ whole genome shotgun (WGS) entry which is preliminary data.</text>
</comment>
<proteinExistence type="predicted"/>
<dbReference type="PRINTS" id="PR00111">
    <property type="entry name" value="ABHYDROLASE"/>
</dbReference>
<dbReference type="InterPro" id="IPR029058">
    <property type="entry name" value="AB_hydrolase_fold"/>
</dbReference>
<gene>
    <name evidence="2" type="ORF">ACFPPC_29970</name>
</gene>
<dbReference type="PANTHER" id="PTHR43689:SF8">
    <property type="entry name" value="ALPHA_BETA-HYDROLASES SUPERFAMILY PROTEIN"/>
    <property type="match status" value="1"/>
</dbReference>